<dbReference type="AlphaFoldDB" id="A0AAW1T8N2"/>
<evidence type="ECO:0000313" key="3">
    <source>
        <dbReference type="Proteomes" id="UP001485043"/>
    </source>
</evidence>
<evidence type="ECO:0000313" key="2">
    <source>
        <dbReference type="EMBL" id="KAK9865153.1"/>
    </source>
</evidence>
<keyword evidence="3" id="KW-1185">Reference proteome</keyword>
<name>A0AAW1T8N2_9CHLO</name>
<protein>
    <recommendedName>
        <fullName evidence="1">Cyclin N-terminal domain-containing protein</fullName>
    </recommendedName>
</protein>
<feature type="domain" description="Cyclin N-terminal" evidence="1">
    <location>
        <begin position="51"/>
        <end position="167"/>
    </location>
</feature>
<dbReference type="InterPro" id="IPR006671">
    <property type="entry name" value="Cyclin_N"/>
</dbReference>
<reference evidence="2 3" key="1">
    <citation type="journal article" date="2024" name="Nat. Commun.">
        <title>Phylogenomics reveals the evolutionary origins of lichenization in chlorophyte algae.</title>
        <authorList>
            <person name="Puginier C."/>
            <person name="Libourel C."/>
            <person name="Otte J."/>
            <person name="Skaloud P."/>
            <person name="Haon M."/>
            <person name="Grisel S."/>
            <person name="Petersen M."/>
            <person name="Berrin J.G."/>
            <person name="Delaux P.M."/>
            <person name="Dal Grande F."/>
            <person name="Keller J."/>
        </authorList>
    </citation>
    <scope>NUCLEOTIDE SEQUENCE [LARGE SCALE GENOMIC DNA]</scope>
    <source>
        <strain evidence="2 3">SAG 2523</strain>
    </source>
</reference>
<dbReference type="SUPFAM" id="SSF47954">
    <property type="entry name" value="Cyclin-like"/>
    <property type="match status" value="2"/>
</dbReference>
<gene>
    <name evidence="2" type="ORF">WJX84_006949</name>
</gene>
<dbReference type="Gene3D" id="1.10.472.10">
    <property type="entry name" value="Cyclin-like"/>
    <property type="match status" value="2"/>
</dbReference>
<organism evidence="2 3">
    <name type="scientific">Apatococcus fuscideae</name>
    <dbReference type="NCBI Taxonomy" id="2026836"/>
    <lineage>
        <taxon>Eukaryota</taxon>
        <taxon>Viridiplantae</taxon>
        <taxon>Chlorophyta</taxon>
        <taxon>core chlorophytes</taxon>
        <taxon>Trebouxiophyceae</taxon>
        <taxon>Chlorellales</taxon>
        <taxon>Chlorellaceae</taxon>
        <taxon>Apatococcus</taxon>
    </lineage>
</organism>
<sequence>MLARLLSNWLAWSPAMLPGPPQSYTPQFGRACPAESEAASLDDGYSSEQEALLRRSCCVLIESAGQKLQVKQLVLSTAAQYLHRYFLVKSFAGTDRMVLSAACLHLACTSEDAPVRVNDVARAVHDVFFHFSRVGREQMLNTEYTQKLHEALIKAERALCYVLGFDLEAFNGYADLVNLIKPYHLKDGCEHVPQVAWDFLILSGQTTLSLRHPPARMAVAAGVLARCYLGQSQCIQGPQPWWQGLIQPLELQEICQEMMEAYKRMPLEPAQQDGQT</sequence>
<dbReference type="GO" id="GO:0006357">
    <property type="term" value="P:regulation of transcription by RNA polymerase II"/>
    <property type="evidence" value="ECO:0007669"/>
    <property type="project" value="InterPro"/>
</dbReference>
<dbReference type="Proteomes" id="UP001485043">
    <property type="component" value="Unassembled WGS sequence"/>
</dbReference>
<dbReference type="EMBL" id="JALJOV010000276">
    <property type="protein sequence ID" value="KAK9865153.1"/>
    <property type="molecule type" value="Genomic_DNA"/>
</dbReference>
<accession>A0AAW1T8N2</accession>
<dbReference type="InterPro" id="IPR036915">
    <property type="entry name" value="Cyclin-like_sf"/>
</dbReference>
<dbReference type="PANTHER" id="PTHR10026">
    <property type="entry name" value="CYCLIN"/>
    <property type="match status" value="1"/>
</dbReference>
<proteinExistence type="predicted"/>
<dbReference type="Pfam" id="PF00134">
    <property type="entry name" value="Cyclin_N"/>
    <property type="match status" value="1"/>
</dbReference>
<dbReference type="GO" id="GO:0016538">
    <property type="term" value="F:cyclin-dependent protein serine/threonine kinase regulator activity"/>
    <property type="evidence" value="ECO:0007669"/>
    <property type="project" value="InterPro"/>
</dbReference>
<dbReference type="InterPro" id="IPR043198">
    <property type="entry name" value="Cyclin/Ssn8"/>
</dbReference>
<evidence type="ECO:0000259" key="1">
    <source>
        <dbReference type="Pfam" id="PF00134"/>
    </source>
</evidence>
<comment type="caution">
    <text evidence="2">The sequence shown here is derived from an EMBL/GenBank/DDBJ whole genome shotgun (WGS) entry which is preliminary data.</text>
</comment>